<name>A0A0S4JE81_BODSA</name>
<protein>
    <submittedName>
        <fullName evidence="1">Uncharacterized protein</fullName>
    </submittedName>
</protein>
<gene>
    <name evidence="1" type="ORF">BSAL_23950</name>
</gene>
<keyword evidence="2" id="KW-1185">Reference proteome</keyword>
<organism evidence="1 2">
    <name type="scientific">Bodo saltans</name>
    <name type="common">Flagellated protozoan</name>
    <dbReference type="NCBI Taxonomy" id="75058"/>
    <lineage>
        <taxon>Eukaryota</taxon>
        <taxon>Discoba</taxon>
        <taxon>Euglenozoa</taxon>
        <taxon>Kinetoplastea</taxon>
        <taxon>Metakinetoplastina</taxon>
        <taxon>Eubodonida</taxon>
        <taxon>Bodonidae</taxon>
        <taxon>Bodo</taxon>
    </lineage>
</organism>
<dbReference type="Proteomes" id="UP000051952">
    <property type="component" value="Unassembled WGS sequence"/>
</dbReference>
<dbReference type="VEuPathDB" id="TriTrypDB:BSAL_23950"/>
<dbReference type="EMBL" id="CYKH01001776">
    <property type="protein sequence ID" value="CUG89894.1"/>
    <property type="molecule type" value="Genomic_DNA"/>
</dbReference>
<sequence length="165" mass="18721">MSVLERQLRHHTQVLFEADLFECLFHDHKDHHDNAASSPAPDEERREFFERVHALGRELVLSWAIPKSGNVLIHRSDWEELIESAIVCTVEGCQQGKKGDESNCCLQRCAEFLESSVNLFCNTRLQLQRQQRSSYSESSNCVAPSDYVQRSSWSIAGVEDVGGAI</sequence>
<proteinExistence type="predicted"/>
<evidence type="ECO:0000313" key="1">
    <source>
        <dbReference type="EMBL" id="CUG89894.1"/>
    </source>
</evidence>
<reference evidence="2" key="1">
    <citation type="submission" date="2015-09" db="EMBL/GenBank/DDBJ databases">
        <authorList>
            <consortium name="Pathogen Informatics"/>
        </authorList>
    </citation>
    <scope>NUCLEOTIDE SEQUENCE [LARGE SCALE GENOMIC DNA]</scope>
    <source>
        <strain evidence="2">Lake Konstanz</strain>
    </source>
</reference>
<dbReference type="AlphaFoldDB" id="A0A0S4JE81"/>
<evidence type="ECO:0000313" key="2">
    <source>
        <dbReference type="Proteomes" id="UP000051952"/>
    </source>
</evidence>
<accession>A0A0S4JE81</accession>